<dbReference type="AlphaFoldDB" id="A0A174U681"/>
<dbReference type="Proteomes" id="UP000095564">
    <property type="component" value="Unassembled WGS sequence"/>
</dbReference>
<name>A0A174U681_ANAHA</name>
<proteinExistence type="predicted"/>
<dbReference type="OrthoDB" id="2085576at2"/>
<protein>
    <submittedName>
        <fullName evidence="2">Uncharacterized protein</fullName>
    </submittedName>
</protein>
<evidence type="ECO:0000313" key="2">
    <source>
        <dbReference type="EMBL" id="CUQ18094.1"/>
    </source>
</evidence>
<evidence type="ECO:0000313" key="4">
    <source>
        <dbReference type="Proteomes" id="UP000188159"/>
    </source>
</evidence>
<organism evidence="2 3">
    <name type="scientific">Anaerostipes hadrus</name>
    <dbReference type="NCBI Taxonomy" id="649756"/>
    <lineage>
        <taxon>Bacteria</taxon>
        <taxon>Bacillati</taxon>
        <taxon>Bacillota</taxon>
        <taxon>Clostridia</taxon>
        <taxon>Lachnospirales</taxon>
        <taxon>Lachnospiraceae</taxon>
        <taxon>Anaerostipes</taxon>
    </lineage>
</organism>
<dbReference type="InterPro" id="IPR045714">
    <property type="entry name" value="DUF6070"/>
</dbReference>
<reference evidence="1 4" key="2">
    <citation type="journal article" date="2016" name="Sci. Rep.">
        <title>Accelerated dysbiosis of gut microbiota during aggravation of DSS-induced colitis by a butyrate-producing bacterium.</title>
        <authorList>
            <person name="Zhang Q."/>
            <person name="Wu Y."/>
            <person name="Wang J."/>
            <person name="Wu G."/>
            <person name="Long W."/>
            <person name="Xue Z."/>
            <person name="Wang L."/>
            <person name="Zhang X."/>
            <person name="Pang X."/>
            <person name="Zhao Y."/>
            <person name="Zhao L."/>
            <person name="Zhang C."/>
        </authorList>
    </citation>
    <scope>NUCLEOTIDE SEQUENCE [LARGE SCALE GENOMIC DNA]</scope>
    <source>
        <strain evidence="1 4">BPB5</strain>
    </source>
</reference>
<sequence length="242" mass="27604">MGLFIRILKGQKNMWLEKQRKYPKNICSRLMLAILLLASVITLTACRSSNIKETTKQTDHKTKKWEPLVITKQEKAQAQKEVKQISDICQNIKINENKVTKKDLQTLYDTLTSKGYPVAQIGEEKHSTKNAPVKFKPSKTSHGEKLKTFYEKTKAGKPTTITLLQQNSSGGFANIRLQSNNGKTEGILTTIYKEDGKFSVSEMVKYQVKKLELNEKNIMTLEFYLSDQAELQTDGTMEFQCN</sequence>
<dbReference type="EMBL" id="CP012098">
    <property type="protein sequence ID" value="AQP40776.1"/>
    <property type="molecule type" value="Genomic_DNA"/>
</dbReference>
<evidence type="ECO:0000313" key="3">
    <source>
        <dbReference type="Proteomes" id="UP000095564"/>
    </source>
</evidence>
<dbReference type="EMBL" id="CZAU01000049">
    <property type="protein sequence ID" value="CUQ18094.1"/>
    <property type="molecule type" value="Genomic_DNA"/>
</dbReference>
<dbReference type="Pfam" id="PF19546">
    <property type="entry name" value="DUF6070"/>
    <property type="match status" value="1"/>
</dbReference>
<reference evidence="2 3" key="1">
    <citation type="submission" date="2015-09" db="EMBL/GenBank/DDBJ databases">
        <authorList>
            <consortium name="Pathogen Informatics"/>
        </authorList>
    </citation>
    <scope>NUCLEOTIDE SEQUENCE [LARGE SCALE GENOMIC DNA]</scope>
    <source>
        <strain evidence="2 3">2789STDY5834908</strain>
    </source>
</reference>
<evidence type="ECO:0000313" key="1">
    <source>
        <dbReference type="EMBL" id="AQP40776.1"/>
    </source>
</evidence>
<accession>A0A174U681</accession>
<dbReference type="Proteomes" id="UP000188159">
    <property type="component" value="Chromosome"/>
</dbReference>
<gene>
    <name evidence="1" type="ORF">DO83_15060</name>
    <name evidence="2" type="ORF">ERS852520_03299</name>
</gene>
<dbReference type="RefSeq" id="WP_055162322.1">
    <property type="nucleotide sequence ID" value="NZ_CACRSX010000037.1"/>
</dbReference>